<evidence type="ECO:0000313" key="3">
    <source>
        <dbReference type="Proteomes" id="UP000425178"/>
    </source>
</evidence>
<feature type="domain" description="DUF4439" evidence="1">
    <location>
        <begin position="149"/>
        <end position="258"/>
    </location>
</feature>
<keyword evidence="3" id="KW-1185">Reference proteome</keyword>
<dbReference type="AlphaFoldDB" id="A0A6B8VLC8"/>
<organism evidence="2 3">
    <name type="scientific">Corynebacterium comes</name>
    <dbReference type="NCBI Taxonomy" id="2675218"/>
    <lineage>
        <taxon>Bacteria</taxon>
        <taxon>Bacillati</taxon>
        <taxon>Actinomycetota</taxon>
        <taxon>Actinomycetes</taxon>
        <taxon>Mycobacteriales</taxon>
        <taxon>Corynebacteriaceae</taxon>
        <taxon>Corynebacterium</taxon>
    </lineage>
</organism>
<reference evidence="2 3" key="1">
    <citation type="journal article" date="2021" name="Int. J. Syst. Evol. Microbiol.">
        <title>Classification of three corynebacterial strains isolated from a small paddock in North Rhine-Westphalia: proposal of &lt;i&gt;Corynebacterium kalinowskii&lt;/i&gt; sp. nov., &lt;i&gt;Corynebacterium comes&lt;/i&gt; sp. nov. and &lt;i&gt;Corynebacterium occultum&lt;/i&gt; sp. nov.</title>
        <authorList>
            <person name="Schaffert L."/>
            <person name="Ruwe M."/>
            <person name="Milse J."/>
            <person name="Hanuschka K."/>
            <person name="Ortseifen V."/>
            <person name="Droste J."/>
            <person name="Brandt D."/>
            <person name="Schl L."/>
            <person name="Kutter Y."/>
            <person name="Vinke S."/>
            <person name="Vieh P."/>
            <person name="Jacob L."/>
            <person name="L N.C."/>
            <person name="Schulte-Berndt E."/>
            <person name="Hain C."/>
            <person name="Linder M."/>
            <person name="Schmidt P."/>
            <person name="Wollenschl L."/>
            <person name="Luttermann T."/>
            <person name="Thieme E."/>
            <person name="Hassa J."/>
            <person name="Haak M."/>
            <person name="Wittchen M."/>
            <person name="Mentz A."/>
            <person name="Persicke M."/>
            <person name="Busche T."/>
            <person name="R C."/>
        </authorList>
    </citation>
    <scope>NUCLEOTIDE SEQUENCE [LARGE SCALE GENOMIC DNA]</scope>
    <source>
        <strain evidence="2 3">2019</strain>
    </source>
</reference>
<dbReference type="KEGG" id="ccoe:CETAM_08095"/>
<dbReference type="InterPro" id="IPR009078">
    <property type="entry name" value="Ferritin-like_SF"/>
</dbReference>
<proteinExistence type="predicted"/>
<evidence type="ECO:0000259" key="1">
    <source>
        <dbReference type="Pfam" id="PF14530"/>
    </source>
</evidence>
<dbReference type="Gene3D" id="1.20.1260.10">
    <property type="match status" value="1"/>
</dbReference>
<protein>
    <recommendedName>
        <fullName evidence="1">DUF4439 domain-containing protein</fullName>
    </recommendedName>
</protein>
<dbReference type="Proteomes" id="UP000425178">
    <property type="component" value="Chromosome"/>
</dbReference>
<accession>A0A6B8VLC8</accession>
<dbReference type="InterPro" id="IPR029447">
    <property type="entry name" value="DUF4439"/>
</dbReference>
<dbReference type="SUPFAM" id="SSF47240">
    <property type="entry name" value="Ferritin-like"/>
    <property type="match status" value="1"/>
</dbReference>
<evidence type="ECO:0000313" key="2">
    <source>
        <dbReference type="EMBL" id="QGU04873.1"/>
    </source>
</evidence>
<dbReference type="RefSeq" id="WP_197085698.1">
    <property type="nucleotide sequence ID" value="NZ_CP046453.1"/>
</dbReference>
<dbReference type="EMBL" id="CP046453">
    <property type="protein sequence ID" value="QGU04873.1"/>
    <property type="molecule type" value="Genomic_DNA"/>
</dbReference>
<dbReference type="PROSITE" id="PS51257">
    <property type="entry name" value="PROKAR_LIPOPROTEIN"/>
    <property type="match status" value="1"/>
</dbReference>
<dbReference type="InterPro" id="IPR012347">
    <property type="entry name" value="Ferritin-like"/>
</dbReference>
<dbReference type="Pfam" id="PF14530">
    <property type="entry name" value="DUF4439"/>
    <property type="match status" value="1"/>
</dbReference>
<name>A0A6B8VLC8_9CORY</name>
<sequence>MNRRLALLLAVPLLTSCTVEDVTSVLGPRPNPQVAALADRAASDAAVLSGGQAELRARHAEELSAEITRLCGTHADGTVPESCAFEAEATALPEVNINDSLALTLKATVPAESHALAIRQAVDLAAEAPADLPTRVELGTDADTARELLVREYATAWGLGVARAYLDPARRDSVDELLDAHEVRIRILREVLSPYGEVPVAEPGYELAGISEPVDAAGAEELVTRLEEDLVRTWLAAAVSATAGPWREFAVRGTAEVETAAQAHVGG</sequence>
<gene>
    <name evidence="2" type="ORF">CETAM_08095</name>
</gene>